<organism evidence="3 4">
    <name type="scientific">Candidatus Obscuribacter phosphatis</name>
    <dbReference type="NCBI Taxonomy" id="1906157"/>
    <lineage>
        <taxon>Bacteria</taxon>
        <taxon>Bacillati</taxon>
        <taxon>Candidatus Melainabacteria</taxon>
        <taxon>Candidatus Obscuribacterales</taxon>
        <taxon>Candidatus Obscuribacteraceae</taxon>
        <taxon>Candidatus Obscuribacter</taxon>
    </lineage>
</organism>
<reference evidence="3" key="1">
    <citation type="submission" date="2021-02" db="EMBL/GenBank/DDBJ databases">
        <title>Genome-Resolved Metagenomics of a Microbial Community Performing Photosynthetic Biological Nutrient Removal.</title>
        <authorList>
            <person name="Mcdaniel E.A."/>
        </authorList>
    </citation>
    <scope>NUCLEOTIDE SEQUENCE</scope>
    <source>
        <strain evidence="3">UWPOB_OBS1</strain>
    </source>
</reference>
<feature type="compositionally biased region" description="Low complexity" evidence="1">
    <location>
        <begin position="290"/>
        <end position="312"/>
    </location>
</feature>
<dbReference type="InterPro" id="IPR055729">
    <property type="entry name" value="DUF7305"/>
</dbReference>
<proteinExistence type="predicted"/>
<name>A0A8J7PFQ0_9BACT</name>
<gene>
    <name evidence="3" type="ORF">J0M35_09110</name>
</gene>
<evidence type="ECO:0000259" key="2">
    <source>
        <dbReference type="Pfam" id="PF23981"/>
    </source>
</evidence>
<feature type="region of interest" description="Disordered" evidence="1">
    <location>
        <begin position="269"/>
        <end position="312"/>
    </location>
</feature>
<evidence type="ECO:0000313" key="4">
    <source>
        <dbReference type="Proteomes" id="UP000664277"/>
    </source>
</evidence>
<sequence length="494" mass="52171">MAVAAESAVDYTVALLNDYKSNVDCEPIYGSVRKLNDTVILNPSMFGLPENATVEVWIKNVAPLPLAEGSSDRSLSFEPLLSPVYDPRFPSDPNLPNELKQSKENWSLFRAVGQNFWRAIKCKVKIANSEKILLATLKPTIGNFTDSLGDSSTPVSVFSSNYGFGLNSVNLGISSSTSGFDSSSNNIDVFKDTSYAPDDKLLGGDLSSFGKISLANSVVGGKLNVFDSNSLASVTNSGNGVVNQHLNMDASKVAQSGFEYNGLKDPSNSVLNASNDNFPKVNDTEVLGGSAPTTPNLSPSPSSSAQAASLPSVGQGGNYTLSSGDYVADSMQMSIGSSLSTSGTARIFLTDNPNVSNPLVVNGSLNSGGSPANLQIYYNGTGTLLLQGALSVKAVIYAPNANVQINGTSNAAKFNFEGAILARNIAGAFNESGQATGGAKFSDFKFDHSLANQSIAPSLFFNPDALRNKDKDVWIWKVRNVLSPLNPKDPKYAF</sequence>
<evidence type="ECO:0000256" key="1">
    <source>
        <dbReference type="SAM" id="MobiDB-lite"/>
    </source>
</evidence>
<dbReference type="Pfam" id="PF23981">
    <property type="entry name" value="DUF7305"/>
    <property type="match status" value="1"/>
</dbReference>
<protein>
    <recommendedName>
        <fullName evidence="2">DUF7305 domain-containing protein</fullName>
    </recommendedName>
</protein>
<dbReference type="EMBL" id="JAFLCK010000011">
    <property type="protein sequence ID" value="MBN8660507.1"/>
    <property type="molecule type" value="Genomic_DNA"/>
</dbReference>
<dbReference type="Proteomes" id="UP000664277">
    <property type="component" value="Unassembled WGS sequence"/>
</dbReference>
<feature type="domain" description="DUF7305" evidence="2">
    <location>
        <begin position="338"/>
        <end position="426"/>
    </location>
</feature>
<comment type="caution">
    <text evidence="3">The sequence shown here is derived from an EMBL/GenBank/DDBJ whole genome shotgun (WGS) entry which is preliminary data.</text>
</comment>
<dbReference type="AlphaFoldDB" id="A0A8J7PFQ0"/>
<evidence type="ECO:0000313" key="3">
    <source>
        <dbReference type="EMBL" id="MBN8660507.1"/>
    </source>
</evidence>
<accession>A0A8J7PFQ0</accession>